<feature type="transmembrane region" description="Helical" evidence="1">
    <location>
        <begin position="66"/>
        <end position="85"/>
    </location>
</feature>
<gene>
    <name evidence="2" type="ORF">NCTC7915_01738</name>
</gene>
<comment type="caution">
    <text evidence="2">The sequence shown here is derived from an EMBL/GenBank/DDBJ whole genome shotgun (WGS) entry which is preliminary data.</text>
</comment>
<name>A0AA46BP94_9MICO</name>
<reference evidence="2 3" key="1">
    <citation type="submission" date="2018-06" db="EMBL/GenBank/DDBJ databases">
        <authorList>
            <consortium name="Pathogen Informatics"/>
            <person name="Doyle S."/>
        </authorList>
    </citation>
    <scope>NUCLEOTIDE SEQUENCE [LARGE SCALE GENOMIC DNA]</scope>
    <source>
        <strain evidence="2 3">NCTC7915</strain>
    </source>
</reference>
<feature type="transmembrane region" description="Helical" evidence="1">
    <location>
        <begin position="12"/>
        <end position="29"/>
    </location>
</feature>
<proteinExistence type="predicted"/>
<dbReference type="RefSeq" id="WP_147279235.1">
    <property type="nucleotide sequence ID" value="NZ_JAAFNO010000001.1"/>
</dbReference>
<organism evidence="2 3">
    <name type="scientific">Dermatophilus congolensis</name>
    <dbReference type="NCBI Taxonomy" id="1863"/>
    <lineage>
        <taxon>Bacteria</taxon>
        <taxon>Bacillati</taxon>
        <taxon>Actinomycetota</taxon>
        <taxon>Actinomycetes</taxon>
        <taxon>Micrococcales</taxon>
        <taxon>Dermatophilaceae</taxon>
        <taxon>Dermatophilus</taxon>
    </lineage>
</organism>
<evidence type="ECO:0000256" key="1">
    <source>
        <dbReference type="SAM" id="Phobius"/>
    </source>
</evidence>
<keyword evidence="1" id="KW-0472">Membrane</keyword>
<dbReference type="EMBL" id="UFYA01000001">
    <property type="protein sequence ID" value="STD12208.1"/>
    <property type="molecule type" value="Genomic_DNA"/>
</dbReference>
<protein>
    <submittedName>
        <fullName evidence="2">Uncharacterized protein</fullName>
    </submittedName>
</protein>
<feature type="transmembrane region" description="Helical" evidence="1">
    <location>
        <begin position="35"/>
        <end position="54"/>
    </location>
</feature>
<keyword evidence="1" id="KW-1133">Transmembrane helix</keyword>
<dbReference type="Proteomes" id="UP000254118">
    <property type="component" value="Unassembled WGS sequence"/>
</dbReference>
<evidence type="ECO:0000313" key="2">
    <source>
        <dbReference type="EMBL" id="STD12208.1"/>
    </source>
</evidence>
<evidence type="ECO:0000313" key="3">
    <source>
        <dbReference type="Proteomes" id="UP000254118"/>
    </source>
</evidence>
<keyword evidence="1" id="KW-0812">Transmembrane</keyword>
<sequence length="88" mass="9839">MSRNAVQENQHGWLYSITVVALAVILRYLGISKIAVIFFMLAFVIAAYRSWVCVRDEEWDGFRVNLWGLVPATAGALYAFVLLVSGTV</sequence>
<accession>A0AA46BP94</accession>
<dbReference type="AlphaFoldDB" id="A0AA46BP94"/>